<dbReference type="PIRSF" id="PIRSF000103">
    <property type="entry name" value="HIBADH"/>
    <property type="match status" value="1"/>
</dbReference>
<dbReference type="InterPro" id="IPR008927">
    <property type="entry name" value="6-PGluconate_DH-like_C_sf"/>
</dbReference>
<dbReference type="Pfam" id="PF03446">
    <property type="entry name" value="NAD_binding_2"/>
    <property type="match status" value="1"/>
</dbReference>
<keyword evidence="2" id="KW-0560">Oxidoreductase</keyword>
<evidence type="ECO:0000313" key="8">
    <source>
        <dbReference type="Proteomes" id="UP000475214"/>
    </source>
</evidence>
<evidence type="ECO:0000256" key="1">
    <source>
        <dbReference type="ARBA" id="ARBA00009080"/>
    </source>
</evidence>
<comment type="similarity">
    <text evidence="1">Belongs to the HIBADH-related family.</text>
</comment>
<proteinExistence type="inferred from homology"/>
<dbReference type="Gene3D" id="3.40.50.720">
    <property type="entry name" value="NAD(P)-binding Rossmann-like Domain"/>
    <property type="match status" value="1"/>
</dbReference>
<evidence type="ECO:0000259" key="6">
    <source>
        <dbReference type="Pfam" id="PF14833"/>
    </source>
</evidence>
<dbReference type="GO" id="GO:0051287">
    <property type="term" value="F:NAD binding"/>
    <property type="evidence" value="ECO:0007669"/>
    <property type="project" value="InterPro"/>
</dbReference>
<reference evidence="7 8" key="1">
    <citation type="submission" date="2020-02" db="EMBL/GenBank/DDBJ databases">
        <authorList>
            <person name="Li X.-J."/>
            <person name="Han X.-M."/>
        </authorList>
    </citation>
    <scope>NUCLEOTIDE SEQUENCE [LARGE SCALE GENOMIC DNA]</scope>
    <source>
        <strain evidence="7 8">CCTCC AB 2017055</strain>
    </source>
</reference>
<dbReference type="InterPro" id="IPR029154">
    <property type="entry name" value="HIBADH-like_NADP-bd"/>
</dbReference>
<dbReference type="EMBL" id="JAAGOA010000014">
    <property type="protein sequence ID" value="NEE02387.1"/>
    <property type="molecule type" value="Genomic_DNA"/>
</dbReference>
<keyword evidence="8" id="KW-1185">Reference proteome</keyword>
<name>A0A6L9SB47_9ACTN</name>
<dbReference type="RefSeq" id="WP_163740876.1">
    <property type="nucleotide sequence ID" value="NZ_JAAGOA010000014.1"/>
</dbReference>
<dbReference type="InterPro" id="IPR036291">
    <property type="entry name" value="NAD(P)-bd_dom_sf"/>
</dbReference>
<gene>
    <name evidence="7" type="ORF">G1H10_19620</name>
</gene>
<dbReference type="InterPro" id="IPR051265">
    <property type="entry name" value="HIBADH-related_NP60_sf"/>
</dbReference>
<organism evidence="7 8">
    <name type="scientific">Phytoactinopolyspora halotolerans</name>
    <dbReference type="NCBI Taxonomy" id="1981512"/>
    <lineage>
        <taxon>Bacteria</taxon>
        <taxon>Bacillati</taxon>
        <taxon>Actinomycetota</taxon>
        <taxon>Actinomycetes</taxon>
        <taxon>Jiangellales</taxon>
        <taxon>Jiangellaceae</taxon>
        <taxon>Phytoactinopolyspora</taxon>
    </lineage>
</organism>
<keyword evidence="3" id="KW-0520">NAD</keyword>
<dbReference type="Gene3D" id="1.10.1040.10">
    <property type="entry name" value="N-(1-d-carboxylethyl)-l-norvaline Dehydrogenase, domain 2"/>
    <property type="match status" value="1"/>
</dbReference>
<accession>A0A6L9SB47</accession>
<comment type="caution">
    <text evidence="7">The sequence shown here is derived from an EMBL/GenBank/DDBJ whole genome shotgun (WGS) entry which is preliminary data.</text>
</comment>
<feature type="domain" description="6-phosphogluconate dehydrogenase NADP-binding" evidence="5">
    <location>
        <begin position="7"/>
        <end position="168"/>
    </location>
</feature>
<feature type="active site" evidence="4">
    <location>
        <position position="177"/>
    </location>
</feature>
<protein>
    <submittedName>
        <fullName evidence="7">NAD(P)-dependent oxidoreductase</fullName>
    </submittedName>
</protein>
<evidence type="ECO:0000256" key="4">
    <source>
        <dbReference type="PIRSR" id="PIRSR000103-1"/>
    </source>
</evidence>
<dbReference type="SUPFAM" id="SSF48179">
    <property type="entry name" value="6-phosphogluconate dehydrogenase C-terminal domain-like"/>
    <property type="match status" value="1"/>
</dbReference>
<evidence type="ECO:0000313" key="7">
    <source>
        <dbReference type="EMBL" id="NEE02387.1"/>
    </source>
</evidence>
<dbReference type="Pfam" id="PF14833">
    <property type="entry name" value="NAD_binding_11"/>
    <property type="match status" value="1"/>
</dbReference>
<evidence type="ECO:0000256" key="3">
    <source>
        <dbReference type="ARBA" id="ARBA00023027"/>
    </source>
</evidence>
<dbReference type="Proteomes" id="UP000475214">
    <property type="component" value="Unassembled WGS sequence"/>
</dbReference>
<feature type="domain" description="3-hydroxyisobutyrate dehydrogenase-like NAD-binding" evidence="6">
    <location>
        <begin position="171"/>
        <end position="290"/>
    </location>
</feature>
<dbReference type="InterPro" id="IPR015815">
    <property type="entry name" value="HIBADH-related"/>
</dbReference>
<dbReference type="PANTHER" id="PTHR43580">
    <property type="entry name" value="OXIDOREDUCTASE GLYR1-RELATED"/>
    <property type="match status" value="1"/>
</dbReference>
<dbReference type="AlphaFoldDB" id="A0A6L9SB47"/>
<evidence type="ECO:0000259" key="5">
    <source>
        <dbReference type="Pfam" id="PF03446"/>
    </source>
</evidence>
<dbReference type="PANTHER" id="PTHR43580:SF2">
    <property type="entry name" value="CYTOKINE-LIKE NUCLEAR FACTOR N-PAC"/>
    <property type="match status" value="1"/>
</dbReference>
<sequence length="295" mass="30415">MTGAVSRVAVVGTGRMGAAMAVRLSERGHDVVALFNRTRAKADAVAETTGSTVVDTPREAAERADVVVVSLGDDDAVTHTYDGTDGLVAGLRSAAVIVETSTIDPQTVRDMRPAVEATGAALLDAPVSGSVALVEKGELTFMVGGDAEPLGRAQPVLEALAKRVLHVGASGAGAAMKLAVNAVVMGVNQVLSEALVLAEASGVQRSDAYEVFASSAIASPFVQYKRAAFERPEETPVAFSLDLVLKDLTLITTLAQRLGVAMDQTATNRIVAQGAVDAGLGERDMSAIAGFLRKE</sequence>
<dbReference type="GO" id="GO:0016491">
    <property type="term" value="F:oxidoreductase activity"/>
    <property type="evidence" value="ECO:0007669"/>
    <property type="project" value="UniProtKB-KW"/>
</dbReference>
<dbReference type="InterPro" id="IPR013328">
    <property type="entry name" value="6PGD_dom2"/>
</dbReference>
<evidence type="ECO:0000256" key="2">
    <source>
        <dbReference type="ARBA" id="ARBA00023002"/>
    </source>
</evidence>
<dbReference type="SUPFAM" id="SSF51735">
    <property type="entry name" value="NAD(P)-binding Rossmann-fold domains"/>
    <property type="match status" value="1"/>
</dbReference>
<dbReference type="InterPro" id="IPR006115">
    <property type="entry name" value="6PGDH_NADP-bd"/>
</dbReference>
<dbReference type="GO" id="GO:0050661">
    <property type="term" value="F:NADP binding"/>
    <property type="evidence" value="ECO:0007669"/>
    <property type="project" value="InterPro"/>
</dbReference>